<organism evidence="1">
    <name type="scientific">Barrevirus sp</name>
    <dbReference type="NCBI Taxonomy" id="2487763"/>
    <lineage>
        <taxon>Viruses</taxon>
        <taxon>Varidnaviria</taxon>
        <taxon>Bamfordvirae</taxon>
        <taxon>Nucleocytoviricota</taxon>
        <taxon>Megaviricetes</taxon>
        <taxon>Imitervirales</taxon>
        <taxon>Mimiviridae</taxon>
        <taxon>Klosneuvirinae</taxon>
    </lineage>
</organism>
<protein>
    <submittedName>
        <fullName evidence="1">Uncharacterized protein</fullName>
    </submittedName>
</protein>
<gene>
    <name evidence="1" type="ORF">Barrevirus1_12</name>
</gene>
<dbReference type="PANTHER" id="PTHR31827:SF1">
    <property type="entry name" value="EMB|CAB89363.1"/>
    <property type="match status" value="1"/>
</dbReference>
<accession>A0A3G4ZPH7</accession>
<evidence type="ECO:0000313" key="1">
    <source>
        <dbReference type="EMBL" id="AYV76790.1"/>
    </source>
</evidence>
<dbReference type="Gene3D" id="3.30.40.220">
    <property type="match status" value="2"/>
</dbReference>
<reference evidence="1" key="1">
    <citation type="submission" date="2018-10" db="EMBL/GenBank/DDBJ databases">
        <title>Hidden diversity of soil giant viruses.</title>
        <authorList>
            <person name="Schulz F."/>
            <person name="Alteio L."/>
            <person name="Goudeau D."/>
            <person name="Ryan E.M."/>
            <person name="Malmstrom R.R."/>
            <person name="Blanchard J."/>
            <person name="Woyke T."/>
        </authorList>
    </citation>
    <scope>NUCLEOTIDE SEQUENCE</scope>
    <source>
        <strain evidence="1">BAV1</strain>
    </source>
</reference>
<proteinExistence type="predicted"/>
<name>A0A3G4ZPH7_9VIRU</name>
<dbReference type="EMBL" id="MK071998">
    <property type="protein sequence ID" value="AYV76790.1"/>
    <property type="molecule type" value="Genomic_DNA"/>
</dbReference>
<sequence length="445" mass="51655">MTENTTIIKFIYYKKTKHKMIAGVEYKYCKKCDKWLELACFSDDTYKSDGKRTNCKICSNTKRPICQFEKCNTFANSGYNFCKKHGGGIKCLNCNTLARCGSKYCMKHNPEKCKFEGCDEKPIDMTDFCTLHNDTYRCKFEGCPNQKSSNKNGYCTKHGDKFYCIFEGCNKIQHNKKMCQGHYCVGNISRCAEILVHNSKTNDRLKSRENTISVQDIVDLYTKNKNCHWCSFPVKLECCSDTSFKLDNISLDRLDNIKGNVEGHTKTNCVISCLFCNYARSGCSVEQWKTVISVLNGTLKILDFTKYDGINNISFRTCILVDRDKEYDKEELINTTWLYSQIKKNGWFCELTGLPIYPSTHNYFPWHPSTDRVDNNIGHTKDNCKVVCRFVNLGKNDIETDKFKKWFLARFPNCKPVKTIYPSNFDNVFNKLFDKYDKKTTIDKT</sequence>
<dbReference type="PANTHER" id="PTHR31827">
    <property type="entry name" value="EMB|CAB89363.1"/>
    <property type="match status" value="1"/>
</dbReference>